<sequence>MNIIKRRGDADDGGYGWLGGRLLQLGAPQPGFVAASWAVSMAFGTSCFMPLPIHWTFITRVHGFPTGLGFNGAILFLLISISPFRPRYNRSITKFPTKKDGTDGHRCSAYLPLYGVHSNKYRGMGSLETLAMTNAGVMFLG</sequence>
<dbReference type="RefSeq" id="XP_060452352.1">
    <property type="nucleotide sequence ID" value="XM_060589375.1"/>
</dbReference>
<gene>
    <name evidence="2" type="ORF">BDP81DRAFT_414578</name>
</gene>
<feature type="transmembrane region" description="Helical" evidence="1">
    <location>
        <begin position="63"/>
        <end position="84"/>
    </location>
</feature>
<evidence type="ECO:0000313" key="3">
    <source>
        <dbReference type="Proteomes" id="UP001243989"/>
    </source>
</evidence>
<keyword evidence="1" id="KW-1133">Transmembrane helix</keyword>
<keyword evidence="1" id="KW-0812">Transmembrane</keyword>
<dbReference type="Proteomes" id="UP001243989">
    <property type="component" value="Unassembled WGS sequence"/>
</dbReference>
<keyword evidence="1" id="KW-0472">Membrane</keyword>
<reference evidence="2" key="1">
    <citation type="submission" date="2021-06" db="EMBL/GenBank/DDBJ databases">
        <title>Comparative genomics, transcriptomics and evolutionary studies reveal genomic signatures of adaptation to plant cell wall in hemibiotrophic fungi.</title>
        <authorList>
            <consortium name="DOE Joint Genome Institute"/>
            <person name="Baroncelli R."/>
            <person name="Diaz J.F."/>
            <person name="Benocci T."/>
            <person name="Peng M."/>
            <person name="Battaglia E."/>
            <person name="Haridas S."/>
            <person name="Andreopoulos W."/>
            <person name="Labutti K."/>
            <person name="Pangilinan J."/>
            <person name="Floch G.L."/>
            <person name="Makela M.R."/>
            <person name="Henrissat B."/>
            <person name="Grigoriev I.V."/>
            <person name="Crouch J.A."/>
            <person name="De Vries R.P."/>
            <person name="Sukno S.A."/>
            <person name="Thon M.R."/>
        </authorList>
    </citation>
    <scope>NUCLEOTIDE SEQUENCE</scope>
    <source>
        <strain evidence="2">CBS 102054</strain>
    </source>
</reference>
<dbReference type="GeneID" id="85474237"/>
<organism evidence="2 3">
    <name type="scientific">Colletotrichum phormii</name>
    <dbReference type="NCBI Taxonomy" id="359342"/>
    <lineage>
        <taxon>Eukaryota</taxon>
        <taxon>Fungi</taxon>
        <taxon>Dikarya</taxon>
        <taxon>Ascomycota</taxon>
        <taxon>Pezizomycotina</taxon>
        <taxon>Sordariomycetes</taxon>
        <taxon>Hypocreomycetidae</taxon>
        <taxon>Glomerellales</taxon>
        <taxon>Glomerellaceae</taxon>
        <taxon>Colletotrichum</taxon>
        <taxon>Colletotrichum acutatum species complex</taxon>
    </lineage>
</organism>
<comment type="caution">
    <text evidence="2">The sequence shown here is derived from an EMBL/GenBank/DDBJ whole genome shotgun (WGS) entry which is preliminary data.</text>
</comment>
<evidence type="ECO:0000256" key="1">
    <source>
        <dbReference type="SAM" id="Phobius"/>
    </source>
</evidence>
<proteinExistence type="predicted"/>
<feature type="transmembrane region" description="Helical" evidence="1">
    <location>
        <begin position="31"/>
        <end position="51"/>
    </location>
</feature>
<name>A0AAJ0A4G6_9PEZI</name>
<dbReference type="EMBL" id="JAHMHQ010000001">
    <property type="protein sequence ID" value="KAK1656308.1"/>
    <property type="molecule type" value="Genomic_DNA"/>
</dbReference>
<evidence type="ECO:0000313" key="2">
    <source>
        <dbReference type="EMBL" id="KAK1656308.1"/>
    </source>
</evidence>
<keyword evidence="3" id="KW-1185">Reference proteome</keyword>
<accession>A0AAJ0A4G6</accession>
<protein>
    <submittedName>
        <fullName evidence="2">Uncharacterized protein</fullName>
    </submittedName>
</protein>
<dbReference type="AlphaFoldDB" id="A0AAJ0A4G6"/>